<organism evidence="1 2">
    <name type="scientific">Thermogemmatispora tikiterensis</name>
    <dbReference type="NCBI Taxonomy" id="1825093"/>
    <lineage>
        <taxon>Bacteria</taxon>
        <taxon>Bacillati</taxon>
        <taxon>Chloroflexota</taxon>
        <taxon>Ktedonobacteria</taxon>
        <taxon>Thermogemmatisporales</taxon>
        <taxon>Thermogemmatisporaceae</taxon>
        <taxon>Thermogemmatispora</taxon>
    </lineage>
</organism>
<reference evidence="1 2" key="1">
    <citation type="submission" date="2016-08" db="EMBL/GenBank/DDBJ databases">
        <title>Analysis of Carbohydrate Active Enzymes in Thermogemmatispora T81 Reveals Carbohydrate Degradation Ability.</title>
        <authorList>
            <person name="Tomazini A."/>
            <person name="Lal S."/>
            <person name="Stott M."/>
            <person name="Henrissat B."/>
            <person name="Polikarpov I."/>
            <person name="Sparling R."/>
            <person name="Levin D.B."/>
        </authorList>
    </citation>
    <scope>NUCLEOTIDE SEQUENCE [LARGE SCALE GENOMIC DNA]</scope>
    <source>
        <strain evidence="1 2">T81</strain>
    </source>
</reference>
<evidence type="ECO:0000313" key="1">
    <source>
        <dbReference type="EMBL" id="RAQ98253.1"/>
    </source>
</evidence>
<dbReference type="RefSeq" id="WP_112433383.1">
    <property type="nucleotide sequence ID" value="NZ_MCIF01000002.1"/>
</dbReference>
<keyword evidence="2" id="KW-1185">Reference proteome</keyword>
<dbReference type="OrthoDB" id="164292at2"/>
<dbReference type="AlphaFoldDB" id="A0A328VRB3"/>
<dbReference type="EMBL" id="MCIF01000002">
    <property type="protein sequence ID" value="RAQ98253.1"/>
    <property type="molecule type" value="Genomic_DNA"/>
</dbReference>
<name>A0A328VRB3_9CHLR</name>
<comment type="caution">
    <text evidence="1">The sequence shown here is derived from an EMBL/GenBank/DDBJ whole genome shotgun (WGS) entry which is preliminary data.</text>
</comment>
<dbReference type="Proteomes" id="UP000248706">
    <property type="component" value="Unassembled WGS sequence"/>
</dbReference>
<accession>A0A328VRB3</accession>
<evidence type="ECO:0000313" key="2">
    <source>
        <dbReference type="Proteomes" id="UP000248706"/>
    </source>
</evidence>
<proteinExistence type="predicted"/>
<sequence length="66" mass="7742">MEEQQLCKLVHRLYHDESFRQACFNDLESVAASERMEPLVLDVLKKLIPHLALGTSLGPPMWWWHP</sequence>
<gene>
    <name evidence="1" type="ORF">A4R35_22120</name>
</gene>
<protein>
    <submittedName>
        <fullName evidence="1">Uncharacterized protein</fullName>
    </submittedName>
</protein>